<evidence type="ECO:0000256" key="8">
    <source>
        <dbReference type="ARBA" id="ARBA00023306"/>
    </source>
</evidence>
<accession>A0AAW0YEX5</accession>
<dbReference type="AlphaFoldDB" id="A0AAW0YEX5"/>
<proteinExistence type="inferred from homology"/>
<dbReference type="InterPro" id="IPR038066">
    <property type="entry name" value="Spc24_Fungi_globular_sf"/>
</dbReference>
<evidence type="ECO:0000313" key="13">
    <source>
        <dbReference type="Proteomes" id="UP001388673"/>
    </source>
</evidence>
<evidence type="ECO:0000256" key="4">
    <source>
        <dbReference type="ARBA" id="ARBA00022776"/>
    </source>
</evidence>
<comment type="subunit">
    <text evidence="10">Component of the NDC80 complex.</text>
</comment>
<dbReference type="Pfam" id="PF08286">
    <property type="entry name" value="Spc24"/>
    <property type="match status" value="1"/>
</dbReference>
<keyword evidence="7 10" id="KW-0539">Nucleus</keyword>
<evidence type="ECO:0000256" key="6">
    <source>
        <dbReference type="ARBA" id="ARBA00023054"/>
    </source>
</evidence>
<dbReference type="SUPFAM" id="SSF143026">
    <property type="entry name" value="Kinetochore globular domain"/>
    <property type="match status" value="1"/>
</dbReference>
<feature type="compositionally biased region" description="Polar residues" evidence="11">
    <location>
        <begin position="93"/>
        <end position="107"/>
    </location>
</feature>
<dbReference type="GO" id="GO:0007059">
    <property type="term" value="P:chromosome segregation"/>
    <property type="evidence" value="ECO:0007669"/>
    <property type="project" value="TreeGrafter"/>
</dbReference>
<dbReference type="CDD" id="cd11565">
    <property type="entry name" value="RWD_Spc24"/>
    <property type="match status" value="1"/>
</dbReference>
<evidence type="ECO:0000256" key="7">
    <source>
        <dbReference type="ARBA" id="ARBA00023242"/>
    </source>
</evidence>
<feature type="region of interest" description="Disordered" evidence="11">
    <location>
        <begin position="93"/>
        <end position="120"/>
    </location>
</feature>
<evidence type="ECO:0000256" key="1">
    <source>
        <dbReference type="ARBA" id="ARBA00007804"/>
    </source>
</evidence>
<dbReference type="InterPro" id="IPR013252">
    <property type="entry name" value="Ndc80_Spc24"/>
</dbReference>
<evidence type="ECO:0000256" key="2">
    <source>
        <dbReference type="ARBA" id="ARBA00022454"/>
    </source>
</evidence>
<comment type="similarity">
    <text evidence="1 10">Belongs to the SPC24 family.</text>
</comment>
<evidence type="ECO:0000313" key="12">
    <source>
        <dbReference type="EMBL" id="KAK8844688.1"/>
    </source>
</evidence>
<comment type="function">
    <text evidence="10">Acts as a component of the essential kinetochore-associated NDC80 complex, which is required for chromosome segregation and spindle checkpoint activity.</text>
</comment>
<sequence length="228" mass="25059">MATLASFPPQPMSIEQEGGEEMSFSEQNQSQELSEDQWRALAKIVRDVGPNLSPDDELGDLAAAEAAVNAKDAERSEVVDGLRDQLRQLSRQHAQATVASQRPSSHPTAAEHDAQVRSLEQQQYATGKQLNEEQAAVAKKEVELGKWRNEKEEVGKIEVGEGGWADGKIIRLRLFSEAGFSLVPSKDESNTAKILIRNDAKQDVHAVPIDNSRSKVYTANLIWSLASD</sequence>
<comment type="caution">
    <text evidence="12">The sequence shown here is derived from an EMBL/GenBank/DDBJ whole genome shotgun (WGS) entry which is preliminary data.</text>
</comment>
<keyword evidence="3 10" id="KW-0132">Cell division</keyword>
<comment type="subcellular location">
    <subcellularLocation>
        <location evidence="10">Nucleus</location>
    </subcellularLocation>
    <subcellularLocation>
        <location evidence="10">Chromosome</location>
        <location evidence="10">Centromere</location>
        <location evidence="10">Kinetochore</location>
    </subcellularLocation>
</comment>
<dbReference type="GeneID" id="92183795"/>
<evidence type="ECO:0000256" key="9">
    <source>
        <dbReference type="ARBA" id="ARBA00023328"/>
    </source>
</evidence>
<evidence type="ECO:0000256" key="3">
    <source>
        <dbReference type="ARBA" id="ARBA00022618"/>
    </source>
</evidence>
<keyword evidence="6" id="KW-0175">Coiled coil</keyword>
<keyword evidence="13" id="KW-1185">Reference proteome</keyword>
<dbReference type="Proteomes" id="UP001388673">
    <property type="component" value="Unassembled WGS sequence"/>
</dbReference>
<dbReference type="PANTHER" id="PTHR22142">
    <property type="match status" value="1"/>
</dbReference>
<keyword evidence="2 10" id="KW-0158">Chromosome</keyword>
<dbReference type="Gene3D" id="3.30.160.430">
    <property type="match status" value="1"/>
</dbReference>
<keyword evidence="5 10" id="KW-0995">Kinetochore</keyword>
<protein>
    <recommendedName>
        <fullName evidence="10">Kinetochore protein Spc24</fullName>
    </recommendedName>
</protein>
<keyword evidence="9 10" id="KW-0137">Centromere</keyword>
<organism evidence="12 13">
    <name type="scientific">Kwoniella newhampshirensis</name>
    <dbReference type="NCBI Taxonomy" id="1651941"/>
    <lineage>
        <taxon>Eukaryota</taxon>
        <taxon>Fungi</taxon>
        <taxon>Dikarya</taxon>
        <taxon>Basidiomycota</taxon>
        <taxon>Agaricomycotina</taxon>
        <taxon>Tremellomycetes</taxon>
        <taxon>Tremellales</taxon>
        <taxon>Cryptococcaceae</taxon>
        <taxon>Kwoniella</taxon>
    </lineage>
</organism>
<reference evidence="12 13" key="1">
    <citation type="journal article" date="2024" name="bioRxiv">
        <title>Comparative genomics of Cryptococcus and Kwoniella reveals pathogenesis evolution and contrasting karyotype dynamics via intercentromeric recombination or chromosome fusion.</title>
        <authorList>
            <person name="Coelho M.A."/>
            <person name="David-Palma M."/>
            <person name="Shea T."/>
            <person name="Bowers K."/>
            <person name="McGinley-Smith S."/>
            <person name="Mohammad A.W."/>
            <person name="Gnirke A."/>
            <person name="Yurkov A.M."/>
            <person name="Nowrousian M."/>
            <person name="Sun S."/>
            <person name="Cuomo C.A."/>
            <person name="Heitman J."/>
        </authorList>
    </citation>
    <scope>NUCLEOTIDE SEQUENCE [LARGE SCALE GENOMIC DNA]</scope>
    <source>
        <strain evidence="12 13">CBS 13917</strain>
    </source>
</reference>
<dbReference type="GO" id="GO:0051301">
    <property type="term" value="P:cell division"/>
    <property type="evidence" value="ECO:0007669"/>
    <property type="project" value="UniProtKB-UniRule"/>
</dbReference>
<dbReference type="GO" id="GO:0005634">
    <property type="term" value="C:nucleus"/>
    <property type="evidence" value="ECO:0007669"/>
    <property type="project" value="UniProtKB-SubCell"/>
</dbReference>
<name>A0AAW0YEX5_9TREE</name>
<evidence type="ECO:0000256" key="5">
    <source>
        <dbReference type="ARBA" id="ARBA00022838"/>
    </source>
</evidence>
<dbReference type="GO" id="GO:0031262">
    <property type="term" value="C:Ndc80 complex"/>
    <property type="evidence" value="ECO:0007669"/>
    <property type="project" value="TreeGrafter"/>
</dbReference>
<dbReference type="KEGG" id="kne:92183795"/>
<evidence type="ECO:0000256" key="11">
    <source>
        <dbReference type="SAM" id="MobiDB-lite"/>
    </source>
</evidence>
<gene>
    <name evidence="12" type="ORF">IAR55_006537</name>
</gene>
<feature type="region of interest" description="Disordered" evidence="11">
    <location>
        <begin position="1"/>
        <end position="35"/>
    </location>
</feature>
<dbReference type="RefSeq" id="XP_066799912.1">
    <property type="nucleotide sequence ID" value="XM_066949618.1"/>
</dbReference>
<keyword evidence="8 10" id="KW-0131">Cell cycle</keyword>
<keyword evidence="4 10" id="KW-0498">Mitosis</keyword>
<dbReference type="EMBL" id="JBCAWK010000013">
    <property type="protein sequence ID" value="KAK8844688.1"/>
    <property type="molecule type" value="Genomic_DNA"/>
</dbReference>
<dbReference type="GO" id="GO:0008017">
    <property type="term" value="F:microtubule binding"/>
    <property type="evidence" value="ECO:0007669"/>
    <property type="project" value="TreeGrafter"/>
</dbReference>
<dbReference type="PANTHER" id="PTHR22142:SF2">
    <property type="entry name" value="KINETOCHORE PROTEIN SPC24"/>
    <property type="match status" value="1"/>
</dbReference>
<evidence type="ECO:0000256" key="10">
    <source>
        <dbReference type="RuleBase" id="RU368011"/>
    </source>
</evidence>